<feature type="domain" description="DUF4485" evidence="1">
    <location>
        <begin position="90"/>
        <end position="149"/>
    </location>
</feature>
<accession>A0AAW2IBY8</accession>
<sequence>MAKCIARSKGMMLAEFVADISRHTADRGHELRTAMKVEVACFSEYVERIITQRIKDLGELLDDKQRQEIIKLQKDCDRWQSELSVCKKRIKEIVQKKRVNDWITKIMKSNKTLNDLRLRNDFMSYLSMNVQSGELKAPFDQDPVRGPLKAEDEDFSMQKFLPADHGGFIIPKPAPQVGAYCYIAAFNNNT</sequence>
<reference evidence="2" key="1">
    <citation type="journal article" date="2024" name="Gigascience">
        <title>Chromosome-level genome of the poultry shaft louse Menopon gallinae provides insight into the host-switching and adaptive evolution of parasitic lice.</title>
        <authorList>
            <person name="Xu Y."/>
            <person name="Ma L."/>
            <person name="Liu S."/>
            <person name="Liang Y."/>
            <person name="Liu Q."/>
            <person name="He Z."/>
            <person name="Tian L."/>
            <person name="Duan Y."/>
            <person name="Cai W."/>
            <person name="Li H."/>
            <person name="Song F."/>
        </authorList>
    </citation>
    <scope>NUCLEOTIDE SEQUENCE</scope>
    <source>
        <strain evidence="2">Cailab_2023a</strain>
    </source>
</reference>
<dbReference type="InterPro" id="IPR027831">
    <property type="entry name" value="DUF4485"/>
</dbReference>
<dbReference type="EMBL" id="JARGDH010000001">
    <property type="protein sequence ID" value="KAL0279281.1"/>
    <property type="molecule type" value="Genomic_DNA"/>
</dbReference>
<dbReference type="AlphaFoldDB" id="A0AAW2IBY8"/>
<organism evidence="2">
    <name type="scientific">Menopon gallinae</name>
    <name type="common">poultry shaft louse</name>
    <dbReference type="NCBI Taxonomy" id="328185"/>
    <lineage>
        <taxon>Eukaryota</taxon>
        <taxon>Metazoa</taxon>
        <taxon>Ecdysozoa</taxon>
        <taxon>Arthropoda</taxon>
        <taxon>Hexapoda</taxon>
        <taxon>Insecta</taxon>
        <taxon>Pterygota</taxon>
        <taxon>Neoptera</taxon>
        <taxon>Paraneoptera</taxon>
        <taxon>Psocodea</taxon>
        <taxon>Troctomorpha</taxon>
        <taxon>Phthiraptera</taxon>
        <taxon>Amblycera</taxon>
        <taxon>Menoponidae</taxon>
        <taxon>Menopon</taxon>
    </lineage>
</organism>
<protein>
    <recommendedName>
        <fullName evidence="1">DUF4485 domain-containing protein</fullName>
    </recommendedName>
</protein>
<gene>
    <name evidence="2" type="ORF">PYX00_000876</name>
</gene>
<evidence type="ECO:0000313" key="2">
    <source>
        <dbReference type="EMBL" id="KAL0279281.1"/>
    </source>
</evidence>
<evidence type="ECO:0000259" key="1">
    <source>
        <dbReference type="Pfam" id="PF14846"/>
    </source>
</evidence>
<dbReference type="Pfam" id="PF14846">
    <property type="entry name" value="DUF4485"/>
    <property type="match status" value="1"/>
</dbReference>
<name>A0AAW2IBY8_9NEOP</name>
<dbReference type="SUPFAM" id="SSF69989">
    <property type="entry name" value="C-terminal domain of PLC-beta"/>
    <property type="match status" value="1"/>
</dbReference>
<proteinExistence type="predicted"/>
<comment type="caution">
    <text evidence="2">The sequence shown here is derived from an EMBL/GenBank/DDBJ whole genome shotgun (WGS) entry which is preliminary data.</text>
</comment>